<comment type="caution">
    <text evidence="3">The sequence shown here is derived from an EMBL/GenBank/DDBJ whole genome shotgun (WGS) entry which is preliminary data.</text>
</comment>
<evidence type="ECO:0000313" key="3">
    <source>
        <dbReference type="EMBL" id="PRY39136.1"/>
    </source>
</evidence>
<keyword evidence="1" id="KW-0732">Signal</keyword>
<evidence type="ECO:0000313" key="4">
    <source>
        <dbReference type="Proteomes" id="UP000238375"/>
    </source>
</evidence>
<evidence type="ECO:0000256" key="1">
    <source>
        <dbReference type="SAM" id="SignalP"/>
    </source>
</evidence>
<dbReference type="PROSITE" id="PS51704">
    <property type="entry name" value="GP_PDE"/>
    <property type="match status" value="1"/>
</dbReference>
<dbReference type="CDD" id="cd08566">
    <property type="entry name" value="GDPD_AtGDE_like"/>
    <property type="match status" value="1"/>
</dbReference>
<dbReference type="AlphaFoldDB" id="A0A2T0T0F2"/>
<dbReference type="RefSeq" id="WP_106137825.1">
    <property type="nucleotide sequence ID" value="NZ_PVTE01000008.1"/>
</dbReference>
<dbReference type="PANTHER" id="PTHR46211:SF14">
    <property type="entry name" value="GLYCEROPHOSPHODIESTER PHOSPHODIESTERASE"/>
    <property type="match status" value="1"/>
</dbReference>
<dbReference type="EMBL" id="PVTE01000008">
    <property type="protein sequence ID" value="PRY39136.1"/>
    <property type="molecule type" value="Genomic_DNA"/>
</dbReference>
<feature type="signal peptide" evidence="1">
    <location>
        <begin position="1"/>
        <end position="19"/>
    </location>
</feature>
<dbReference type="OrthoDB" id="384721at2"/>
<keyword evidence="4" id="KW-1185">Reference proteome</keyword>
<gene>
    <name evidence="3" type="ORF">CLV58_10825</name>
</gene>
<dbReference type="InterPro" id="IPR030395">
    <property type="entry name" value="GP_PDE_dom"/>
</dbReference>
<proteinExistence type="predicted"/>
<dbReference type="InterPro" id="IPR017946">
    <property type="entry name" value="PLC-like_Pdiesterase_TIM-brl"/>
</dbReference>
<reference evidence="3 4" key="1">
    <citation type="submission" date="2018-03" db="EMBL/GenBank/DDBJ databases">
        <title>Genomic Encyclopedia of Archaeal and Bacterial Type Strains, Phase II (KMG-II): from individual species to whole genera.</title>
        <authorList>
            <person name="Goeker M."/>
        </authorList>
    </citation>
    <scope>NUCLEOTIDE SEQUENCE [LARGE SCALE GENOMIC DNA]</scope>
    <source>
        <strain evidence="3 4">DSM 28354</strain>
    </source>
</reference>
<dbReference type="Gene3D" id="3.20.20.190">
    <property type="entry name" value="Phosphatidylinositol (PI) phosphodiesterase"/>
    <property type="match status" value="1"/>
</dbReference>
<dbReference type="Proteomes" id="UP000238375">
    <property type="component" value="Unassembled WGS sequence"/>
</dbReference>
<feature type="chain" id="PRO_5015604328" evidence="1">
    <location>
        <begin position="20"/>
        <end position="285"/>
    </location>
</feature>
<dbReference type="SUPFAM" id="SSF51695">
    <property type="entry name" value="PLC-like phosphodiesterases"/>
    <property type="match status" value="1"/>
</dbReference>
<dbReference type="GO" id="GO:0008081">
    <property type="term" value="F:phosphoric diester hydrolase activity"/>
    <property type="evidence" value="ECO:0007669"/>
    <property type="project" value="InterPro"/>
</dbReference>
<protein>
    <submittedName>
        <fullName evidence="3">Glycerophosphoryl diester phosphodiesterase</fullName>
    </submittedName>
</protein>
<accession>A0A2T0T0F2</accession>
<feature type="domain" description="GP-PDE" evidence="2">
    <location>
        <begin position="39"/>
        <end position="281"/>
    </location>
</feature>
<organism evidence="3 4">
    <name type="scientific">Spirosoma oryzae</name>
    <dbReference type="NCBI Taxonomy" id="1469603"/>
    <lineage>
        <taxon>Bacteria</taxon>
        <taxon>Pseudomonadati</taxon>
        <taxon>Bacteroidota</taxon>
        <taxon>Cytophagia</taxon>
        <taxon>Cytophagales</taxon>
        <taxon>Cytophagaceae</taxon>
        <taxon>Spirosoma</taxon>
    </lineage>
</organism>
<dbReference type="Pfam" id="PF03009">
    <property type="entry name" value="GDPD"/>
    <property type="match status" value="1"/>
</dbReference>
<dbReference type="GO" id="GO:0006629">
    <property type="term" value="P:lipid metabolic process"/>
    <property type="evidence" value="ECO:0007669"/>
    <property type="project" value="InterPro"/>
</dbReference>
<sequence length="285" mass="31973">MRFSLSLFLILYCLTTSLAQSTSRPVDVAFRYKAGRSRPLILAHRGGPGPTDTENSLVTFRQTAREVPDAILEMDVRMTVDSVLVLLHDDDITRTTTGTGLLKTMMWSTLNQVRLRNLKGEPTTQKMALFSEVLRWASDRKVLMAIDAKPGTDLNRVMQAIEQAGALDQVFLICYSVADAKRMRTLFPDLWVALGFETVEQLNTVGKEIELRNLIALASIRNRAFYDAFHRQGILCTASTYGRTGLDDRPLADVADQYRQLVRVGADIVTTDRPVVLSTLFQSER</sequence>
<name>A0A2T0T0F2_9BACT</name>
<evidence type="ECO:0000259" key="2">
    <source>
        <dbReference type="PROSITE" id="PS51704"/>
    </source>
</evidence>
<dbReference type="PANTHER" id="PTHR46211">
    <property type="entry name" value="GLYCEROPHOSPHORYL DIESTER PHOSPHODIESTERASE"/>
    <property type="match status" value="1"/>
</dbReference>